<name>A0A7V2B0G9_RHOMR</name>
<evidence type="ECO:0000256" key="1">
    <source>
        <dbReference type="ARBA" id="ARBA00009463"/>
    </source>
</evidence>
<dbReference type="PANTHER" id="PTHR48075">
    <property type="entry name" value="3-HYDROXYACYL-COA DEHYDROGENASE FAMILY PROTEIN"/>
    <property type="match status" value="1"/>
</dbReference>
<dbReference type="InterPro" id="IPR008927">
    <property type="entry name" value="6-PGluconate_DH-like_C_sf"/>
</dbReference>
<evidence type="ECO:0000313" key="7">
    <source>
        <dbReference type="EMBL" id="HER95980.1"/>
    </source>
</evidence>
<gene>
    <name evidence="7" type="ORF">ENO59_05625</name>
</gene>
<evidence type="ECO:0000256" key="4">
    <source>
        <dbReference type="PIRSR" id="PIRSR000105-2"/>
    </source>
</evidence>
<accession>A0A7V2B0G9</accession>
<dbReference type="InterPro" id="IPR036291">
    <property type="entry name" value="NAD(P)-bd_dom_sf"/>
</dbReference>
<reference evidence="7" key="1">
    <citation type="journal article" date="2020" name="mSystems">
        <title>Genome- and Community-Level Interaction Insights into Carbon Utilization and Element Cycling Functions of Hydrothermarchaeota in Hydrothermal Sediment.</title>
        <authorList>
            <person name="Zhou Z."/>
            <person name="Liu Y."/>
            <person name="Xu W."/>
            <person name="Pan J."/>
            <person name="Luo Z.H."/>
            <person name="Li M."/>
        </authorList>
    </citation>
    <scope>NUCLEOTIDE SEQUENCE [LARGE SCALE GENOMIC DNA]</scope>
    <source>
        <strain evidence="7">SpSt-143</strain>
    </source>
</reference>
<dbReference type="AlphaFoldDB" id="A0A7V2B0G9"/>
<keyword evidence="4" id="KW-0520">NAD</keyword>
<feature type="binding site" evidence="4">
    <location>
        <position position="144"/>
    </location>
    <ligand>
        <name>NAD(+)</name>
        <dbReference type="ChEBI" id="CHEBI:57540"/>
    </ligand>
</feature>
<dbReference type="InterPro" id="IPR006176">
    <property type="entry name" value="3-OHacyl-CoA_DH_NAD-bd"/>
</dbReference>
<dbReference type="PROSITE" id="PS00067">
    <property type="entry name" value="3HCDH"/>
    <property type="match status" value="1"/>
</dbReference>
<feature type="site" description="Important for catalytic activity" evidence="3">
    <location>
        <position position="141"/>
    </location>
</feature>
<keyword evidence="2 7" id="KW-0560">Oxidoreductase</keyword>
<protein>
    <submittedName>
        <fullName evidence="7">3-hydroxybutyryl-CoA dehydrogenase</fullName>
        <ecNumber evidence="7">1.1.1.157</ecNumber>
    </submittedName>
</protein>
<dbReference type="EMBL" id="DSGB01000004">
    <property type="protein sequence ID" value="HER95980.1"/>
    <property type="molecule type" value="Genomic_DNA"/>
</dbReference>
<dbReference type="GO" id="GO:0008691">
    <property type="term" value="F:3-hydroxybutyryl-CoA dehydrogenase activity"/>
    <property type="evidence" value="ECO:0007669"/>
    <property type="project" value="UniProtKB-EC"/>
</dbReference>
<dbReference type="InterPro" id="IPR022694">
    <property type="entry name" value="3-OHacyl-CoA_DH"/>
</dbReference>
<dbReference type="NCBIfam" id="NF004474">
    <property type="entry name" value="PRK05808.1"/>
    <property type="match status" value="1"/>
</dbReference>
<dbReference type="InterPro" id="IPR006180">
    <property type="entry name" value="3-OHacyl-CoA_DH_CS"/>
</dbReference>
<dbReference type="PIRSF" id="PIRSF000105">
    <property type="entry name" value="HCDH"/>
    <property type="match status" value="1"/>
</dbReference>
<dbReference type="EC" id="1.1.1.157" evidence="7"/>
<sequence>MEISTVAVIGAGTMGRGIAQVAAVHGLTVRLVDTSEAVLQQAFQTIEHHLQRQLNKSLITLEQVEAARKRITCLTDIAAAVADVELVIEAVPEDPTLKGQLFAALDAQAPAHAILASNTSSISITWLGTRTRRPEQVIGMHFFNPVPVMRLVEIVRGLKTSQATFEAVAALAQRLDKVPVAVQDAPGFVSNRVLMPMINEAVYCVMEGVASVEDVDRVMQLGMAHPMGPLALADLIGLDVCLAILEVLHRELGEDKYRPCPLLRKMVAAGYLGRKTGRGFYEYPAA</sequence>
<feature type="binding site" evidence="4">
    <location>
        <position position="120"/>
    </location>
    <ligand>
        <name>NAD(+)</name>
        <dbReference type="ChEBI" id="CHEBI:57540"/>
    </ligand>
</feature>
<proteinExistence type="inferred from homology"/>
<dbReference type="GO" id="GO:0006631">
    <property type="term" value="P:fatty acid metabolic process"/>
    <property type="evidence" value="ECO:0007669"/>
    <property type="project" value="InterPro"/>
</dbReference>
<evidence type="ECO:0000259" key="5">
    <source>
        <dbReference type="Pfam" id="PF00725"/>
    </source>
</evidence>
<dbReference type="Pfam" id="PF00725">
    <property type="entry name" value="3HCDH"/>
    <property type="match status" value="1"/>
</dbReference>
<dbReference type="InterPro" id="IPR013328">
    <property type="entry name" value="6PGD_dom2"/>
</dbReference>
<feature type="domain" description="3-hydroxyacyl-CoA dehydrogenase C-terminal" evidence="5">
    <location>
        <begin position="187"/>
        <end position="283"/>
    </location>
</feature>
<dbReference type="SUPFAM" id="SSF48179">
    <property type="entry name" value="6-phosphogluconate dehydrogenase C-terminal domain-like"/>
    <property type="match status" value="1"/>
</dbReference>
<feature type="binding site" evidence="4">
    <location>
        <position position="98"/>
    </location>
    <ligand>
        <name>NAD(+)</name>
        <dbReference type="ChEBI" id="CHEBI:57540"/>
    </ligand>
</feature>
<dbReference type="SUPFAM" id="SSF51735">
    <property type="entry name" value="NAD(P)-binding Rossmann-fold domains"/>
    <property type="match status" value="1"/>
</dbReference>
<evidence type="ECO:0000256" key="3">
    <source>
        <dbReference type="PIRSR" id="PIRSR000105-1"/>
    </source>
</evidence>
<dbReference type="Pfam" id="PF02737">
    <property type="entry name" value="3HCDH_N"/>
    <property type="match status" value="1"/>
</dbReference>
<evidence type="ECO:0000256" key="2">
    <source>
        <dbReference type="ARBA" id="ARBA00023002"/>
    </source>
</evidence>
<dbReference type="FunFam" id="3.40.50.720:FF:000009">
    <property type="entry name" value="Fatty oxidation complex, alpha subunit"/>
    <property type="match status" value="1"/>
</dbReference>
<evidence type="ECO:0000259" key="6">
    <source>
        <dbReference type="Pfam" id="PF02737"/>
    </source>
</evidence>
<comment type="caution">
    <text evidence="7">The sequence shown here is derived from an EMBL/GenBank/DDBJ whole genome shotgun (WGS) entry which is preliminary data.</text>
</comment>
<dbReference type="Gene3D" id="1.10.1040.10">
    <property type="entry name" value="N-(1-d-carboxylethyl)-l-norvaline Dehydrogenase, domain 2"/>
    <property type="match status" value="1"/>
</dbReference>
<feature type="binding site" evidence="4">
    <location>
        <position position="275"/>
    </location>
    <ligand>
        <name>NAD(+)</name>
        <dbReference type="ChEBI" id="CHEBI:57540"/>
    </ligand>
</feature>
<feature type="domain" description="3-hydroxyacyl-CoA dehydrogenase NAD binding" evidence="6">
    <location>
        <begin position="5"/>
        <end position="184"/>
    </location>
</feature>
<feature type="binding site" evidence="4">
    <location>
        <position position="33"/>
    </location>
    <ligand>
        <name>NAD(+)</name>
        <dbReference type="ChEBI" id="CHEBI:57540"/>
    </ligand>
</feature>
<feature type="binding site" evidence="4">
    <location>
        <begin position="10"/>
        <end position="15"/>
    </location>
    <ligand>
        <name>NAD(+)</name>
        <dbReference type="ChEBI" id="CHEBI:57540"/>
    </ligand>
</feature>
<dbReference type="GO" id="GO:0070403">
    <property type="term" value="F:NAD+ binding"/>
    <property type="evidence" value="ECO:0007669"/>
    <property type="project" value="InterPro"/>
</dbReference>
<comment type="similarity">
    <text evidence="1">Belongs to the 3-hydroxyacyl-CoA dehydrogenase family.</text>
</comment>
<organism evidence="7">
    <name type="scientific">Rhodothermus marinus</name>
    <name type="common">Rhodothermus obamensis</name>
    <dbReference type="NCBI Taxonomy" id="29549"/>
    <lineage>
        <taxon>Bacteria</taxon>
        <taxon>Pseudomonadati</taxon>
        <taxon>Rhodothermota</taxon>
        <taxon>Rhodothermia</taxon>
        <taxon>Rhodothermales</taxon>
        <taxon>Rhodothermaceae</taxon>
        <taxon>Rhodothermus</taxon>
    </lineage>
</organism>
<dbReference type="PANTHER" id="PTHR48075:SF5">
    <property type="entry name" value="3-HYDROXYBUTYRYL-COA DEHYDROGENASE"/>
    <property type="match status" value="1"/>
</dbReference>
<dbReference type="Gene3D" id="3.40.50.720">
    <property type="entry name" value="NAD(P)-binding Rossmann-like Domain"/>
    <property type="match status" value="1"/>
</dbReference>
<dbReference type="InterPro" id="IPR006108">
    <property type="entry name" value="3HC_DH_C"/>
</dbReference>
<feature type="binding site" evidence="4">
    <location>
        <position position="93"/>
    </location>
    <ligand>
        <name>NAD(+)</name>
        <dbReference type="ChEBI" id="CHEBI:57540"/>
    </ligand>
</feature>